<dbReference type="AlphaFoldDB" id="A0A7M7GJE2"/>
<accession>A0A8B6YSW6</accession>
<gene>
    <name evidence="3" type="primary">LOC102655495</name>
</gene>
<protein>
    <submittedName>
        <fullName evidence="3">Uncharacterized protein LOC102655495</fullName>
    </submittedName>
</protein>
<organism evidence="1">
    <name type="scientific">Apis mellifera</name>
    <name type="common">Honeybee</name>
    <dbReference type="NCBI Taxonomy" id="7460"/>
    <lineage>
        <taxon>Eukaryota</taxon>
        <taxon>Metazoa</taxon>
        <taxon>Ecdysozoa</taxon>
        <taxon>Arthropoda</taxon>
        <taxon>Hexapoda</taxon>
        <taxon>Insecta</taxon>
        <taxon>Pterygota</taxon>
        <taxon>Neoptera</taxon>
        <taxon>Endopterygota</taxon>
        <taxon>Hymenoptera</taxon>
        <taxon>Apocrita</taxon>
        <taxon>Aculeata</taxon>
        <taxon>Apoidea</taxon>
        <taxon>Anthophila</taxon>
        <taxon>Apidae</taxon>
        <taxon>Apis</taxon>
    </lineage>
</organism>
<keyword evidence="2" id="KW-1185">Reference proteome</keyword>
<dbReference type="GeneID" id="102655495"/>
<proteinExistence type="predicted"/>
<accession>A0A7M7GJE2</accession>
<dbReference type="Proteomes" id="UP000005203">
    <property type="component" value="Linkage group LG5"/>
</dbReference>
<evidence type="ECO:0000313" key="1">
    <source>
        <dbReference type="EnsemblMetazoa" id="XP_006557952"/>
    </source>
</evidence>
<dbReference type="EnsemblMetazoa" id="XM_006557889">
    <property type="protein sequence ID" value="XP_006557952"/>
    <property type="gene ID" value="LOC102655495"/>
</dbReference>
<reference evidence="3" key="2">
    <citation type="submission" date="2025-04" db="UniProtKB">
        <authorList>
            <consortium name="RefSeq"/>
        </authorList>
    </citation>
    <scope>IDENTIFICATION</scope>
    <source>
        <strain evidence="3">DH4</strain>
        <tissue evidence="3">Whole body</tissue>
    </source>
</reference>
<evidence type="ECO:0000313" key="3">
    <source>
        <dbReference type="RefSeq" id="XP_006557952.1"/>
    </source>
</evidence>
<dbReference type="KEGG" id="ame:102655495"/>
<evidence type="ECO:0000313" key="2">
    <source>
        <dbReference type="Proteomes" id="UP000005203"/>
    </source>
</evidence>
<dbReference type="RefSeq" id="XP_006557952.1">
    <property type="nucleotide sequence ID" value="XM_006557889.3"/>
</dbReference>
<reference evidence="1" key="1">
    <citation type="submission" date="2021-01" db="UniProtKB">
        <authorList>
            <consortium name="EnsemblMetazoa"/>
        </authorList>
    </citation>
    <scope>IDENTIFICATION</scope>
    <source>
        <strain evidence="1">DH4</strain>
    </source>
</reference>
<name>A0A7M7GJE2_APIME</name>
<sequence>MVFLTICEEKSYVIGNSHVKASGNHQGEHTGNKSYRRVVSYFTRFVPSYRIYRLYKSVNSARGMPSYHPPRDHLGSESVIHSDSAVRFVVFNVLEAENHARQKYEYTPRVGQPRYSSASWSKTSANLYGYSTSK</sequence>